<proteinExistence type="predicted"/>
<reference evidence="1 2" key="1">
    <citation type="submission" date="2017-06" db="EMBL/GenBank/DDBJ databases">
        <title>Genome sequencing of cyanobaciteial culture collection at National Institute for Environmental Studies (NIES).</title>
        <authorList>
            <person name="Hirose Y."/>
            <person name="Shimura Y."/>
            <person name="Fujisawa T."/>
            <person name="Nakamura Y."/>
            <person name="Kawachi M."/>
        </authorList>
    </citation>
    <scope>NUCLEOTIDE SEQUENCE [LARGE SCALE GENOMIC DNA]</scope>
    <source>
        <strain evidence="1 2">NIES-267</strain>
    </source>
</reference>
<gene>
    <name evidence="1" type="ORF">NIES267_39370</name>
</gene>
<evidence type="ECO:0000313" key="1">
    <source>
        <dbReference type="EMBL" id="BAY84441.1"/>
    </source>
</evidence>
<evidence type="ECO:0000313" key="2">
    <source>
        <dbReference type="Proteomes" id="UP000218418"/>
    </source>
</evidence>
<dbReference type="EMBL" id="AP018227">
    <property type="protein sequence ID" value="BAY84441.1"/>
    <property type="molecule type" value="Genomic_DNA"/>
</dbReference>
<name>A0A1Z4LTG0_9CYAN</name>
<protein>
    <recommendedName>
        <fullName evidence="3">Helix-turn-helix domain-containing protein</fullName>
    </recommendedName>
</protein>
<dbReference type="OrthoDB" id="467722at2"/>
<dbReference type="AlphaFoldDB" id="A0A1Z4LTG0"/>
<keyword evidence="2" id="KW-1185">Reference proteome</keyword>
<dbReference type="Proteomes" id="UP000218418">
    <property type="component" value="Chromosome"/>
</dbReference>
<accession>A0A1Z4LTG0</accession>
<organism evidence="1 2">
    <name type="scientific">Calothrix parasitica NIES-267</name>
    <dbReference type="NCBI Taxonomy" id="1973488"/>
    <lineage>
        <taxon>Bacteria</taxon>
        <taxon>Bacillati</taxon>
        <taxon>Cyanobacteriota</taxon>
        <taxon>Cyanophyceae</taxon>
        <taxon>Nostocales</taxon>
        <taxon>Calotrichaceae</taxon>
        <taxon>Calothrix</taxon>
    </lineage>
</organism>
<evidence type="ECO:0008006" key="3">
    <source>
        <dbReference type="Google" id="ProtNLM"/>
    </source>
</evidence>
<sequence length="98" mass="11436">MKNAPKKIILQHYQLVNKQVAAEMTGLSPQTLKKYRLEGILEKDIYWVMINPRVIRYNISLILDWMQNKDTNPQAHLKAIENYLSSLPSAQNNSRAKR</sequence>